<proteinExistence type="predicted"/>
<dbReference type="InterPro" id="IPR051218">
    <property type="entry name" value="Sec_MonoDiacylglyc_Lipase"/>
</dbReference>
<dbReference type="CDD" id="cd00519">
    <property type="entry name" value="Lipase_3"/>
    <property type="match status" value="1"/>
</dbReference>
<comment type="caution">
    <text evidence="2">The sequence shown here is derived from an EMBL/GenBank/DDBJ whole genome shotgun (WGS) entry which is preliminary data.</text>
</comment>
<dbReference type="EMBL" id="JAAHFQ010000098">
    <property type="protein sequence ID" value="NER27411.1"/>
    <property type="molecule type" value="Genomic_DNA"/>
</dbReference>
<organism evidence="2">
    <name type="scientific">Symploca sp. SIO1C4</name>
    <dbReference type="NCBI Taxonomy" id="2607765"/>
    <lineage>
        <taxon>Bacteria</taxon>
        <taxon>Bacillati</taxon>
        <taxon>Cyanobacteriota</taxon>
        <taxon>Cyanophyceae</taxon>
        <taxon>Coleofasciculales</taxon>
        <taxon>Coleofasciculaceae</taxon>
        <taxon>Symploca</taxon>
    </lineage>
</organism>
<reference evidence="2" key="1">
    <citation type="submission" date="2019-11" db="EMBL/GenBank/DDBJ databases">
        <title>Genomic insights into an expanded diversity of filamentous marine cyanobacteria reveals the extraordinary biosynthetic potential of Moorea and Okeania.</title>
        <authorList>
            <person name="Ferreira Leao T."/>
            <person name="Wang M."/>
            <person name="Moss N."/>
            <person name="Da Silva R."/>
            <person name="Sanders J."/>
            <person name="Nurk S."/>
            <person name="Gurevich A."/>
            <person name="Humphrey G."/>
            <person name="Reher R."/>
            <person name="Zhu Q."/>
            <person name="Belda-Ferre P."/>
            <person name="Glukhov E."/>
            <person name="Rex R."/>
            <person name="Dorrestein P.C."/>
            <person name="Knight R."/>
            <person name="Pevzner P."/>
            <person name="Gerwick W.H."/>
            <person name="Gerwick L."/>
        </authorList>
    </citation>
    <scope>NUCLEOTIDE SEQUENCE</scope>
    <source>
        <strain evidence="2">SIO1C4</strain>
    </source>
</reference>
<dbReference type="Pfam" id="PF01764">
    <property type="entry name" value="Lipase_3"/>
    <property type="match status" value="1"/>
</dbReference>
<dbReference type="InterPro" id="IPR029058">
    <property type="entry name" value="AB_hydrolase_fold"/>
</dbReference>
<gene>
    <name evidence="2" type="ORF">F6J89_07180</name>
</gene>
<evidence type="ECO:0000313" key="2">
    <source>
        <dbReference type="EMBL" id="NER27411.1"/>
    </source>
</evidence>
<dbReference type="PANTHER" id="PTHR45856:SF24">
    <property type="entry name" value="FUNGAL LIPASE-LIKE DOMAIN-CONTAINING PROTEIN"/>
    <property type="match status" value="1"/>
</dbReference>
<evidence type="ECO:0000259" key="1">
    <source>
        <dbReference type="Pfam" id="PF01764"/>
    </source>
</evidence>
<accession>A0A6B3NCQ1</accession>
<dbReference type="PANTHER" id="PTHR45856">
    <property type="entry name" value="ALPHA/BETA-HYDROLASES SUPERFAMILY PROTEIN"/>
    <property type="match status" value="1"/>
</dbReference>
<sequence length="253" mass="28818">MTVDYSKALKYAVFCQEIYKNLSTIEFGGLTEKPVPINHDSTDTQGAILPNGAESIIVFRGSDSSFDWKTNFNTRAERAEFDQQIIRKEIVAKKDKLYPYLQQSSSGSLMHRGFVKAYFSVRAQIHQYISNHQLSHVTVTGHSLGGALATLCAVDIQYNFSDKVSIEIYTFGAPKVGNKGFREAFNRRVPNSYRFVNGMDIVPELPRWWQGYRHVDDQFRIGSRFSLKFLSARFKDHAIGNYIKALKIMAAKH</sequence>
<feature type="domain" description="Fungal lipase-type" evidence="1">
    <location>
        <begin position="56"/>
        <end position="207"/>
    </location>
</feature>
<protein>
    <submittedName>
        <fullName evidence="2">Lipase family protein</fullName>
    </submittedName>
</protein>
<name>A0A6B3NCQ1_9CYAN</name>
<dbReference type="SUPFAM" id="SSF53474">
    <property type="entry name" value="alpha/beta-Hydrolases"/>
    <property type="match status" value="1"/>
</dbReference>
<dbReference type="InterPro" id="IPR002921">
    <property type="entry name" value="Fungal_lipase-type"/>
</dbReference>
<dbReference type="Gene3D" id="3.40.50.1820">
    <property type="entry name" value="alpha/beta hydrolase"/>
    <property type="match status" value="1"/>
</dbReference>
<dbReference type="AlphaFoldDB" id="A0A6B3NCQ1"/>
<dbReference type="GO" id="GO:0006629">
    <property type="term" value="P:lipid metabolic process"/>
    <property type="evidence" value="ECO:0007669"/>
    <property type="project" value="InterPro"/>
</dbReference>